<organism evidence="1">
    <name type="scientific">Chrysotila carterae</name>
    <name type="common">Marine alga</name>
    <name type="synonym">Syracosphaera carterae</name>
    <dbReference type="NCBI Taxonomy" id="13221"/>
    <lineage>
        <taxon>Eukaryota</taxon>
        <taxon>Haptista</taxon>
        <taxon>Haptophyta</taxon>
        <taxon>Prymnesiophyceae</taxon>
        <taxon>Isochrysidales</taxon>
        <taxon>Isochrysidaceae</taxon>
        <taxon>Chrysotila</taxon>
    </lineage>
</organism>
<name>A0A7S4EWE9_CHRCT</name>
<reference evidence="1" key="1">
    <citation type="submission" date="2021-01" db="EMBL/GenBank/DDBJ databases">
        <authorList>
            <person name="Corre E."/>
            <person name="Pelletier E."/>
            <person name="Niang G."/>
            <person name="Scheremetjew M."/>
            <person name="Finn R."/>
            <person name="Kale V."/>
            <person name="Holt S."/>
            <person name="Cochrane G."/>
            <person name="Meng A."/>
            <person name="Brown T."/>
            <person name="Cohen L."/>
        </authorList>
    </citation>
    <scope>NUCLEOTIDE SEQUENCE</scope>
    <source>
        <strain evidence="1">CCMP645</strain>
    </source>
</reference>
<sequence length="105" mass="11607">MNDRSLAEPEGIACFEIDHLLAESPVNEARLGDPWPETRNTLLRALAMSSPAHQGVNEPGHENRCSVHVEANHRNMMLLWATPRGRQQVCHNPSFAGGTPSGRMQ</sequence>
<accession>A0A7S4EWE9</accession>
<gene>
    <name evidence="1" type="ORF">PCAR00345_LOCUS10409</name>
</gene>
<protein>
    <submittedName>
        <fullName evidence="1">Uncharacterized protein</fullName>
    </submittedName>
</protein>
<dbReference type="EMBL" id="HBIZ01016762">
    <property type="protein sequence ID" value="CAE0757815.1"/>
    <property type="molecule type" value="Transcribed_RNA"/>
</dbReference>
<evidence type="ECO:0000313" key="1">
    <source>
        <dbReference type="EMBL" id="CAE0757815.1"/>
    </source>
</evidence>
<dbReference type="AlphaFoldDB" id="A0A7S4EWE9"/>
<proteinExistence type="predicted"/>